<dbReference type="Pfam" id="PF08613">
    <property type="entry name" value="Cyclin"/>
    <property type="match status" value="1"/>
</dbReference>
<dbReference type="Gene3D" id="1.10.472.10">
    <property type="entry name" value="Cyclin-like"/>
    <property type="match status" value="1"/>
</dbReference>
<dbReference type="SUPFAM" id="SSF47954">
    <property type="entry name" value="Cyclin-like"/>
    <property type="match status" value="1"/>
</dbReference>
<organism evidence="2 3">
    <name type="scientific">Polarella glacialis</name>
    <name type="common">Dinoflagellate</name>
    <dbReference type="NCBI Taxonomy" id="89957"/>
    <lineage>
        <taxon>Eukaryota</taxon>
        <taxon>Sar</taxon>
        <taxon>Alveolata</taxon>
        <taxon>Dinophyceae</taxon>
        <taxon>Suessiales</taxon>
        <taxon>Suessiaceae</taxon>
        <taxon>Polarella</taxon>
    </lineage>
</organism>
<dbReference type="GO" id="GO:0019901">
    <property type="term" value="F:protein kinase binding"/>
    <property type="evidence" value="ECO:0007669"/>
    <property type="project" value="InterPro"/>
</dbReference>
<comment type="caution">
    <text evidence="2">The sequence shown here is derived from an EMBL/GenBank/DDBJ whole genome shotgun (WGS) entry which is preliminary data.</text>
</comment>
<dbReference type="PANTHER" id="PTHR15615">
    <property type="match status" value="1"/>
</dbReference>
<name>A0A813LTQ8_POLGL</name>
<evidence type="ECO:0000256" key="1">
    <source>
        <dbReference type="SAM" id="MobiDB-lite"/>
    </source>
</evidence>
<dbReference type="PANTHER" id="PTHR15615:SF108">
    <property type="entry name" value="PROTEIN CNPPD1"/>
    <property type="match status" value="1"/>
</dbReference>
<dbReference type="Proteomes" id="UP000626109">
    <property type="component" value="Unassembled WGS sequence"/>
</dbReference>
<evidence type="ECO:0008006" key="4">
    <source>
        <dbReference type="Google" id="ProtNLM"/>
    </source>
</evidence>
<sequence>MEQSQLDSDGISSPKSLGLVQQKSAVIAGVAATMLQLASLRPQAQLGPAMTFFDASDVPAISIEDYVQRLFTFMDCSIECFVLAIAYIERARHLNADFRVTKLNVHAVMLASLLIAVKVNDDLFHANSYYARVGGVGIKALFGYELQLLQMLRWRAQVSLQDFQRCCDRLVLSEARLCQLRAGSVFSEDSTSYASSRSDICLGEDDEGTSVSSEAGGCELSVSSSPLGRATGNGAQNSLLENGDSFNDRMECSFGVGGSSSPPRFPGAHVSGSAGESFVSTLLPVAKAGEDAAARTSENAEAHAAANEGLGALPLCRRPALVEAPSSGCWPRVCLRDTPAVPQEGAASGLCRPAGFSWARRSGPRFLAENRGFETRVFRQFLHLALMSAHFVAGALACTVQLGSPLALQAHWWLLTAPGAMACHRNTQSNTSVCCERVEDAQTNFPALVQWSCDRRMQSSSRNAL</sequence>
<feature type="region of interest" description="Disordered" evidence="1">
    <location>
        <begin position="205"/>
        <end position="236"/>
    </location>
</feature>
<dbReference type="AlphaFoldDB" id="A0A813LTQ8"/>
<accession>A0A813LTQ8</accession>
<reference evidence="2" key="1">
    <citation type="submission" date="2021-02" db="EMBL/GenBank/DDBJ databases">
        <authorList>
            <person name="Dougan E. K."/>
            <person name="Rhodes N."/>
            <person name="Thang M."/>
            <person name="Chan C."/>
        </authorList>
    </citation>
    <scope>NUCLEOTIDE SEQUENCE</scope>
</reference>
<dbReference type="EMBL" id="CAJNNW010036788">
    <property type="protein sequence ID" value="CAE8737560.1"/>
    <property type="molecule type" value="Genomic_DNA"/>
</dbReference>
<protein>
    <recommendedName>
        <fullName evidence="4">Cyclin</fullName>
    </recommendedName>
</protein>
<proteinExistence type="predicted"/>
<evidence type="ECO:0000313" key="3">
    <source>
        <dbReference type="Proteomes" id="UP000626109"/>
    </source>
</evidence>
<dbReference type="InterPro" id="IPR013922">
    <property type="entry name" value="Cyclin_PHO80-like"/>
</dbReference>
<dbReference type="InterPro" id="IPR036915">
    <property type="entry name" value="Cyclin-like_sf"/>
</dbReference>
<evidence type="ECO:0000313" key="2">
    <source>
        <dbReference type="EMBL" id="CAE8737560.1"/>
    </source>
</evidence>
<gene>
    <name evidence="2" type="ORF">PGLA2088_LOCUS48829</name>
</gene>
<dbReference type="CDD" id="cd20558">
    <property type="entry name" value="CYCLIN_ScPCL7-like"/>
    <property type="match status" value="1"/>
</dbReference>